<sequence length="203" mass="23054">MVGLCFAPPAIPPFVHLRNSSFNPDELIWTALHSGDTLIALQTLLSSYEDGHRQPSCEALYKTFLQMILQVKEVWIVLDALDECNARTGSPSEGLLSWMKDFQSSYRKNVHLLVTSRQERDIESIISKFARMDDIIPIQSDLITDDIRAYVRRRVTKGDGLKRWYSEPDIQKNTPEGHKWTQGVRSVGSRTSQVLTAYPATVC</sequence>
<feature type="domain" description="Nephrocystin 3-like N-terminal" evidence="2">
    <location>
        <begin position="48"/>
        <end position="117"/>
    </location>
</feature>
<reference evidence="5" key="2">
    <citation type="submission" date="2020-04" db="EMBL/GenBank/DDBJ databases">
        <authorList>
            <consortium name="NCBI Genome Project"/>
        </authorList>
    </citation>
    <scope>NUCLEOTIDE SEQUENCE</scope>
    <source>
        <strain evidence="5">CBS 781.70</strain>
    </source>
</reference>
<evidence type="ECO:0000256" key="1">
    <source>
        <dbReference type="ARBA" id="ARBA00022737"/>
    </source>
</evidence>
<dbReference type="InterPro" id="IPR056884">
    <property type="entry name" value="NPHP3-like_N"/>
</dbReference>
<protein>
    <recommendedName>
        <fullName evidence="2">Nephrocystin 3-like N-terminal domain-containing protein</fullName>
    </recommendedName>
</protein>
<name>A0A6G1GFI3_9PEZI</name>
<dbReference type="Proteomes" id="UP000504638">
    <property type="component" value="Unplaced"/>
</dbReference>
<dbReference type="PANTHER" id="PTHR10039">
    <property type="entry name" value="AMELOGENIN"/>
    <property type="match status" value="1"/>
</dbReference>
<evidence type="ECO:0000259" key="2">
    <source>
        <dbReference type="Pfam" id="PF24883"/>
    </source>
</evidence>
<dbReference type="Pfam" id="PF24883">
    <property type="entry name" value="NPHP3_N"/>
    <property type="match status" value="1"/>
</dbReference>
<keyword evidence="1" id="KW-0677">Repeat</keyword>
<organism evidence="3">
    <name type="scientific">Eremomyces bilateralis CBS 781.70</name>
    <dbReference type="NCBI Taxonomy" id="1392243"/>
    <lineage>
        <taxon>Eukaryota</taxon>
        <taxon>Fungi</taxon>
        <taxon>Dikarya</taxon>
        <taxon>Ascomycota</taxon>
        <taxon>Pezizomycotina</taxon>
        <taxon>Dothideomycetes</taxon>
        <taxon>Dothideomycetes incertae sedis</taxon>
        <taxon>Eremomycetales</taxon>
        <taxon>Eremomycetaceae</taxon>
        <taxon>Eremomyces</taxon>
    </lineage>
</organism>
<evidence type="ECO:0000313" key="3">
    <source>
        <dbReference type="EMBL" id="KAF1816610.1"/>
    </source>
</evidence>
<dbReference type="AlphaFoldDB" id="A0A6G1GFI3"/>
<dbReference type="RefSeq" id="XP_033538241.1">
    <property type="nucleotide sequence ID" value="XM_033673760.1"/>
</dbReference>
<accession>A0A6G1GFI3</accession>
<reference evidence="5" key="3">
    <citation type="submission" date="2025-04" db="UniProtKB">
        <authorList>
            <consortium name="RefSeq"/>
        </authorList>
    </citation>
    <scope>IDENTIFICATION</scope>
    <source>
        <strain evidence="5">CBS 781.70</strain>
    </source>
</reference>
<dbReference type="GeneID" id="54414330"/>
<dbReference type="EMBL" id="ML975150">
    <property type="protein sequence ID" value="KAF1816610.1"/>
    <property type="molecule type" value="Genomic_DNA"/>
</dbReference>
<dbReference type="PANTHER" id="PTHR10039:SF16">
    <property type="entry name" value="GPI INOSITOL-DEACYLASE"/>
    <property type="match status" value="1"/>
</dbReference>
<proteinExistence type="predicted"/>
<keyword evidence="4" id="KW-1185">Reference proteome</keyword>
<dbReference type="OrthoDB" id="1577640at2759"/>
<evidence type="ECO:0000313" key="4">
    <source>
        <dbReference type="Proteomes" id="UP000504638"/>
    </source>
</evidence>
<gene>
    <name evidence="3 5" type="ORF">P152DRAFT_129840</name>
</gene>
<reference evidence="3 5" key="1">
    <citation type="submission" date="2020-01" db="EMBL/GenBank/DDBJ databases">
        <authorList>
            <consortium name="DOE Joint Genome Institute"/>
            <person name="Haridas S."/>
            <person name="Albert R."/>
            <person name="Binder M."/>
            <person name="Bloem J."/>
            <person name="Labutti K."/>
            <person name="Salamov A."/>
            <person name="Andreopoulos B."/>
            <person name="Baker S.E."/>
            <person name="Barry K."/>
            <person name="Bills G."/>
            <person name="Bluhm B.H."/>
            <person name="Cannon C."/>
            <person name="Castanera R."/>
            <person name="Culley D.E."/>
            <person name="Daum C."/>
            <person name="Ezra D."/>
            <person name="Gonzalez J.B."/>
            <person name="Henrissat B."/>
            <person name="Kuo A."/>
            <person name="Liang C."/>
            <person name="Lipzen A."/>
            <person name="Lutzoni F."/>
            <person name="Magnuson J."/>
            <person name="Mondo S."/>
            <person name="Nolan M."/>
            <person name="Ohm R."/>
            <person name="Pangilinan J."/>
            <person name="Park H.-J."/>
            <person name="Ramirez L."/>
            <person name="Alfaro M."/>
            <person name="Sun H."/>
            <person name="Tritt A."/>
            <person name="Yoshinaga Y."/>
            <person name="Zwiers L.-H."/>
            <person name="Turgeon B.G."/>
            <person name="Goodwin S.B."/>
            <person name="Spatafora J.W."/>
            <person name="Crous P.W."/>
            <person name="Grigoriev I.V."/>
        </authorList>
    </citation>
    <scope>NUCLEOTIDE SEQUENCE</scope>
    <source>
        <strain evidence="3 5">CBS 781.70</strain>
    </source>
</reference>
<evidence type="ECO:0000313" key="5">
    <source>
        <dbReference type="RefSeq" id="XP_033538241.1"/>
    </source>
</evidence>